<evidence type="ECO:0000313" key="1">
    <source>
        <dbReference type="EMBL" id="AOR31320.1"/>
    </source>
</evidence>
<proteinExistence type="predicted"/>
<dbReference type="Proteomes" id="UP000094960">
    <property type="component" value="Chromosome"/>
</dbReference>
<reference evidence="2" key="1">
    <citation type="submission" date="2016-09" db="EMBL/GenBank/DDBJ databases">
        <title>Streptomyces puniciscabiei strain:TW1S1 Genome sequencing and assembly.</title>
        <authorList>
            <person name="Kim M.-K."/>
            <person name="Kim S.B."/>
        </authorList>
    </citation>
    <scope>NUCLEOTIDE SEQUENCE [LARGE SCALE GENOMIC DNA]</scope>
    <source>
        <strain evidence="2">TW1S1</strain>
    </source>
</reference>
<dbReference type="KEGG" id="spun:BFF78_09980"/>
<gene>
    <name evidence="1" type="ORF">BFF78_09980</name>
</gene>
<protein>
    <submittedName>
        <fullName evidence="1">Uncharacterized protein</fullName>
    </submittedName>
</protein>
<keyword evidence="2" id="KW-1185">Reference proteome</keyword>
<dbReference type="RefSeq" id="WP_069777965.1">
    <property type="nucleotide sequence ID" value="NZ_CP017248.1"/>
</dbReference>
<evidence type="ECO:0000313" key="2">
    <source>
        <dbReference type="Proteomes" id="UP000094960"/>
    </source>
</evidence>
<sequence length="156" mass="16541">MATETKAPVKQGDEKKLYIFQQGIPEDAPGGVPTQLAFGIVSTIPDPVNPGDITFTLKAPTGFAFTGWLSWAYHDVNTMQAKSNMNTSQGSLSNGGRTLTFTQNPYLADNKEALGYSAQISAVDGAMPGRYTDGQLTVGTASPVKLKARVLGPDED</sequence>
<name>A0A1D7Y778_9ACTN</name>
<dbReference type="EMBL" id="CP017248">
    <property type="protein sequence ID" value="AOR31320.1"/>
    <property type="molecule type" value="Genomic_DNA"/>
</dbReference>
<organism evidence="1 2">
    <name type="scientific">Streptomyces fodineus</name>
    <dbReference type="NCBI Taxonomy" id="1904616"/>
    <lineage>
        <taxon>Bacteria</taxon>
        <taxon>Bacillati</taxon>
        <taxon>Actinomycetota</taxon>
        <taxon>Actinomycetes</taxon>
        <taxon>Kitasatosporales</taxon>
        <taxon>Streptomycetaceae</taxon>
        <taxon>Streptomyces</taxon>
    </lineage>
</organism>
<accession>A0A1D7Y778</accession>
<dbReference type="AlphaFoldDB" id="A0A1D7Y778"/>